<evidence type="ECO:0000256" key="3">
    <source>
        <dbReference type="PROSITE-ProRule" id="PRU10038"/>
    </source>
</evidence>
<sequence>MSHSASSVDLLSSQLHEPRGDVDAERRRQELETAENKEQQRLLKDRGMEHQLQTQRRCNYTKPSQGTPRTLAQKKKEMVPHQVKEYCPSVTLEGQHTKGAPAYCEYNVSEVKTMEKWCRLARPERRRQLLRWIFGGSSALAVLLLLEVSRGFCRTPLETAQLVAGISWTLCKITVQYAARGFKPKFPRWTLRYELLRGLMRSAVNMFGERIVDGQHARVIRWHTALFGTILGWLPRWQHGLRLESVRLNGLEHVWLKSSLVVLFFHGGGYAVLSPRMYISFCSALAVPEYQFPVPAEDAVRMYEYLLQHEKLEPSQIILAGDSAGGGLVMSTLLRVRDGLSSWKSKLPLPLAAIVACPLADLTGDEDEIASQHCVLPLNMTAAILVSYHPTRDDPSTWADASPVHCNLQGLPPVFLQAAKLDTLFQHSLRLAAKAEADGVTNWEVDVHEGVPHVFMVIPGYVLPYAHVAVQRMAAFAAKQFLNSLMGDNKEETSNNGIAELEINGVGLSNSVPSAAA</sequence>
<reference evidence="6" key="2">
    <citation type="submission" date="2015-06" db="UniProtKB">
        <authorList>
            <consortium name="EnsemblProtists"/>
        </authorList>
    </citation>
    <scope>IDENTIFICATION</scope>
    <source>
        <strain evidence="6">Pr102</strain>
    </source>
</reference>
<dbReference type="EMBL" id="DS566091">
    <property type="status" value="NOT_ANNOTATED_CDS"/>
    <property type="molecule type" value="Genomic_DNA"/>
</dbReference>
<dbReference type="PANTHER" id="PTHR48081:SF8">
    <property type="entry name" value="ALPHA_BETA HYDROLASE FOLD-3 DOMAIN-CONTAINING PROTEIN-RELATED"/>
    <property type="match status" value="1"/>
</dbReference>
<keyword evidence="2" id="KW-0378">Hydrolase</keyword>
<feature type="domain" description="Alpha/beta hydrolase fold-3" evidence="5">
    <location>
        <begin position="262"/>
        <end position="456"/>
    </location>
</feature>
<proteinExistence type="inferred from homology"/>
<dbReference type="InParanoid" id="H3HE13"/>
<dbReference type="GO" id="GO:0016787">
    <property type="term" value="F:hydrolase activity"/>
    <property type="evidence" value="ECO:0007669"/>
    <property type="project" value="UniProtKB-KW"/>
</dbReference>
<dbReference type="VEuPathDB" id="FungiDB:KRP22_14489"/>
<dbReference type="VEuPathDB" id="FungiDB:KRP23_14224"/>
<reference evidence="7" key="1">
    <citation type="journal article" date="2006" name="Science">
        <title>Phytophthora genome sequences uncover evolutionary origins and mechanisms of pathogenesis.</title>
        <authorList>
            <person name="Tyler B.M."/>
            <person name="Tripathy S."/>
            <person name="Zhang X."/>
            <person name="Dehal P."/>
            <person name="Jiang R.H."/>
            <person name="Aerts A."/>
            <person name="Arredondo F.D."/>
            <person name="Baxter L."/>
            <person name="Bensasson D."/>
            <person name="Beynon J.L."/>
            <person name="Chapman J."/>
            <person name="Damasceno C.M."/>
            <person name="Dorrance A.E."/>
            <person name="Dou D."/>
            <person name="Dickerman A.W."/>
            <person name="Dubchak I.L."/>
            <person name="Garbelotto M."/>
            <person name="Gijzen M."/>
            <person name="Gordon S.G."/>
            <person name="Govers F."/>
            <person name="Grunwald N.J."/>
            <person name="Huang W."/>
            <person name="Ivors K.L."/>
            <person name="Jones R.W."/>
            <person name="Kamoun S."/>
            <person name="Krampis K."/>
            <person name="Lamour K.H."/>
            <person name="Lee M.K."/>
            <person name="McDonald W.H."/>
            <person name="Medina M."/>
            <person name="Meijer H.J."/>
            <person name="Nordberg E.K."/>
            <person name="Maclean D.J."/>
            <person name="Ospina-Giraldo M.D."/>
            <person name="Morris P.F."/>
            <person name="Phuntumart V."/>
            <person name="Putnam N.H."/>
            <person name="Rash S."/>
            <person name="Rose J.K."/>
            <person name="Sakihama Y."/>
            <person name="Salamov A.A."/>
            <person name="Savidor A."/>
            <person name="Scheuring C.F."/>
            <person name="Smith B.M."/>
            <person name="Sobral B.W."/>
            <person name="Terry A."/>
            <person name="Torto-Alalibo T.A."/>
            <person name="Win J."/>
            <person name="Xu Z."/>
            <person name="Zhang H."/>
            <person name="Grigoriev I.V."/>
            <person name="Rokhsar D.S."/>
            <person name="Boore J.L."/>
        </authorList>
    </citation>
    <scope>NUCLEOTIDE SEQUENCE [LARGE SCALE GENOMIC DNA]</scope>
    <source>
        <strain evidence="7">Pr102</strain>
    </source>
</reference>
<dbReference type="STRING" id="164328.H3HE13"/>
<dbReference type="PANTHER" id="PTHR48081">
    <property type="entry name" value="AB HYDROLASE SUPERFAMILY PROTEIN C4A8.06C"/>
    <property type="match status" value="1"/>
</dbReference>
<feature type="compositionally biased region" description="Polar residues" evidence="4">
    <location>
        <begin position="51"/>
        <end position="70"/>
    </location>
</feature>
<dbReference type="Proteomes" id="UP000005238">
    <property type="component" value="Unassembled WGS sequence"/>
</dbReference>
<comment type="similarity">
    <text evidence="1">Belongs to the 'GDXG' lipolytic enzyme family.</text>
</comment>
<dbReference type="SUPFAM" id="SSF53474">
    <property type="entry name" value="alpha/beta-Hydrolases"/>
    <property type="match status" value="1"/>
</dbReference>
<evidence type="ECO:0000256" key="2">
    <source>
        <dbReference type="ARBA" id="ARBA00022801"/>
    </source>
</evidence>
<dbReference type="OMA" id="FCRTPLE"/>
<dbReference type="HOGENOM" id="CLU_012494_7_1_1"/>
<organism evidence="6 7">
    <name type="scientific">Phytophthora ramorum</name>
    <name type="common">Sudden oak death agent</name>
    <dbReference type="NCBI Taxonomy" id="164328"/>
    <lineage>
        <taxon>Eukaryota</taxon>
        <taxon>Sar</taxon>
        <taxon>Stramenopiles</taxon>
        <taxon>Oomycota</taxon>
        <taxon>Peronosporomycetes</taxon>
        <taxon>Peronosporales</taxon>
        <taxon>Peronosporaceae</taxon>
        <taxon>Phytophthora</taxon>
    </lineage>
</organism>
<dbReference type="EnsemblProtists" id="Phyra96650">
    <property type="protein sequence ID" value="Phyra96650"/>
    <property type="gene ID" value="Phyra96650"/>
</dbReference>
<dbReference type="AlphaFoldDB" id="H3HE13"/>
<feature type="active site" evidence="3">
    <location>
        <position position="323"/>
    </location>
</feature>
<keyword evidence="7" id="KW-1185">Reference proteome</keyword>
<feature type="region of interest" description="Disordered" evidence="4">
    <location>
        <begin position="1"/>
        <end position="77"/>
    </location>
</feature>
<dbReference type="InterPro" id="IPR050300">
    <property type="entry name" value="GDXG_lipolytic_enzyme"/>
</dbReference>
<protein>
    <recommendedName>
        <fullName evidence="5">Alpha/beta hydrolase fold-3 domain-containing protein</fullName>
    </recommendedName>
</protein>
<accession>H3HE13</accession>
<dbReference type="InterPro" id="IPR013094">
    <property type="entry name" value="AB_hydrolase_3"/>
</dbReference>
<feature type="compositionally biased region" description="Basic and acidic residues" evidence="4">
    <location>
        <begin position="16"/>
        <end position="49"/>
    </location>
</feature>
<name>H3HE13_PHYRM</name>
<evidence type="ECO:0000259" key="5">
    <source>
        <dbReference type="Pfam" id="PF07859"/>
    </source>
</evidence>
<evidence type="ECO:0000313" key="7">
    <source>
        <dbReference type="Proteomes" id="UP000005238"/>
    </source>
</evidence>
<dbReference type="InterPro" id="IPR033140">
    <property type="entry name" value="Lipase_GDXG_put_SER_AS"/>
</dbReference>
<dbReference type="eggNOG" id="KOG1515">
    <property type="taxonomic scope" value="Eukaryota"/>
</dbReference>
<dbReference type="Gene3D" id="3.40.50.1820">
    <property type="entry name" value="alpha/beta hydrolase"/>
    <property type="match status" value="1"/>
</dbReference>
<dbReference type="Pfam" id="PF07859">
    <property type="entry name" value="Abhydrolase_3"/>
    <property type="match status" value="1"/>
</dbReference>
<feature type="compositionally biased region" description="Low complexity" evidence="4">
    <location>
        <begin position="1"/>
        <end position="15"/>
    </location>
</feature>
<evidence type="ECO:0000313" key="6">
    <source>
        <dbReference type="EnsemblProtists" id="Phyra96650"/>
    </source>
</evidence>
<evidence type="ECO:0000256" key="4">
    <source>
        <dbReference type="SAM" id="MobiDB-lite"/>
    </source>
</evidence>
<dbReference type="PROSITE" id="PS01174">
    <property type="entry name" value="LIPASE_GDXG_SER"/>
    <property type="match status" value="1"/>
</dbReference>
<dbReference type="InterPro" id="IPR029058">
    <property type="entry name" value="AB_hydrolase_fold"/>
</dbReference>
<evidence type="ECO:0000256" key="1">
    <source>
        <dbReference type="ARBA" id="ARBA00010515"/>
    </source>
</evidence>